<dbReference type="SMART" id="SM00086">
    <property type="entry name" value="PAC"/>
    <property type="match status" value="3"/>
</dbReference>
<dbReference type="Pfam" id="PF08447">
    <property type="entry name" value="PAS_3"/>
    <property type="match status" value="1"/>
</dbReference>
<dbReference type="SUPFAM" id="SSF55785">
    <property type="entry name" value="PYP-like sensor domain (PAS domain)"/>
    <property type="match status" value="2"/>
</dbReference>
<keyword evidence="6" id="KW-0902">Two-component regulatory system</keyword>
<evidence type="ECO:0000256" key="2">
    <source>
        <dbReference type="ARBA" id="ARBA00012438"/>
    </source>
</evidence>
<dbReference type="InterPro" id="IPR036097">
    <property type="entry name" value="HisK_dim/P_sf"/>
</dbReference>
<comment type="caution">
    <text evidence="11">The sequence shown here is derived from an EMBL/GenBank/DDBJ whole genome shotgun (WGS) entry which is preliminary data.</text>
</comment>
<comment type="catalytic activity">
    <reaction evidence="1">
        <text>ATP + protein L-histidine = ADP + protein N-phospho-L-histidine.</text>
        <dbReference type="EC" id="2.7.13.3"/>
    </reaction>
</comment>
<dbReference type="SMART" id="SM00091">
    <property type="entry name" value="PAS"/>
    <property type="match status" value="2"/>
</dbReference>
<dbReference type="Pfam" id="PF02518">
    <property type="entry name" value="HATPase_c"/>
    <property type="match status" value="1"/>
</dbReference>
<evidence type="ECO:0000313" key="12">
    <source>
        <dbReference type="Proteomes" id="UP001597601"/>
    </source>
</evidence>
<dbReference type="PRINTS" id="PR00344">
    <property type="entry name" value="BCTRLSENSOR"/>
</dbReference>
<dbReference type="Gene3D" id="3.30.565.10">
    <property type="entry name" value="Histidine kinase-like ATPase, C-terminal domain"/>
    <property type="match status" value="1"/>
</dbReference>
<evidence type="ECO:0000259" key="10">
    <source>
        <dbReference type="PROSITE" id="PS50113"/>
    </source>
</evidence>
<keyword evidence="5" id="KW-0418">Kinase</keyword>
<dbReference type="SUPFAM" id="SSF55874">
    <property type="entry name" value="ATPase domain of HSP90 chaperone/DNA topoisomerase II/histidine kinase"/>
    <property type="match status" value="1"/>
</dbReference>
<proteinExistence type="predicted"/>
<dbReference type="Pfam" id="PF00512">
    <property type="entry name" value="HisKA"/>
    <property type="match status" value="1"/>
</dbReference>
<dbReference type="SUPFAM" id="SSF47384">
    <property type="entry name" value="Homodimeric domain of signal transducing histidine kinase"/>
    <property type="match status" value="1"/>
</dbReference>
<dbReference type="InterPro" id="IPR000700">
    <property type="entry name" value="PAS-assoc_C"/>
</dbReference>
<dbReference type="InterPro" id="IPR003594">
    <property type="entry name" value="HATPase_dom"/>
</dbReference>
<dbReference type="InterPro" id="IPR003661">
    <property type="entry name" value="HisK_dim/P_dom"/>
</dbReference>
<dbReference type="InterPro" id="IPR004358">
    <property type="entry name" value="Sig_transdc_His_kin-like_C"/>
</dbReference>
<evidence type="ECO:0000313" key="11">
    <source>
        <dbReference type="EMBL" id="MFD2866845.1"/>
    </source>
</evidence>
<dbReference type="InterPro" id="IPR005467">
    <property type="entry name" value="His_kinase_dom"/>
</dbReference>
<accession>A0ABW5XV88</accession>
<dbReference type="PANTHER" id="PTHR45453:SF1">
    <property type="entry name" value="PHOSPHATE REGULON SENSOR PROTEIN PHOR"/>
    <property type="match status" value="1"/>
</dbReference>
<dbReference type="Gene3D" id="3.30.450.20">
    <property type="entry name" value="PAS domain"/>
    <property type="match status" value="3"/>
</dbReference>
<dbReference type="CDD" id="cd00130">
    <property type="entry name" value="PAS"/>
    <property type="match status" value="1"/>
</dbReference>
<keyword evidence="12" id="KW-1185">Reference proteome</keyword>
<dbReference type="Gene3D" id="1.10.287.130">
    <property type="match status" value="1"/>
</dbReference>
<keyword evidence="3" id="KW-0597">Phosphoprotein</keyword>
<evidence type="ECO:0000256" key="7">
    <source>
        <dbReference type="ARBA" id="ARBA00023136"/>
    </source>
</evidence>
<evidence type="ECO:0000259" key="8">
    <source>
        <dbReference type="PROSITE" id="PS50109"/>
    </source>
</evidence>
<dbReference type="NCBIfam" id="TIGR00229">
    <property type="entry name" value="sensory_box"/>
    <property type="match status" value="1"/>
</dbReference>
<dbReference type="InterPro" id="IPR013767">
    <property type="entry name" value="PAS_fold"/>
</dbReference>
<evidence type="ECO:0000256" key="6">
    <source>
        <dbReference type="ARBA" id="ARBA00023012"/>
    </source>
</evidence>
<dbReference type="InterPro" id="IPR050351">
    <property type="entry name" value="BphY/WalK/GraS-like"/>
</dbReference>
<evidence type="ECO:0000256" key="3">
    <source>
        <dbReference type="ARBA" id="ARBA00022553"/>
    </source>
</evidence>
<organism evidence="11 12">
    <name type="scientific">Mucilaginibacter antarcticus</name>
    <dbReference type="NCBI Taxonomy" id="1855725"/>
    <lineage>
        <taxon>Bacteria</taxon>
        <taxon>Pseudomonadati</taxon>
        <taxon>Bacteroidota</taxon>
        <taxon>Sphingobacteriia</taxon>
        <taxon>Sphingobacteriales</taxon>
        <taxon>Sphingobacteriaceae</taxon>
        <taxon>Mucilaginibacter</taxon>
    </lineage>
</organism>
<feature type="domain" description="PAS" evidence="9">
    <location>
        <begin position="195"/>
        <end position="265"/>
    </location>
</feature>
<evidence type="ECO:0000256" key="5">
    <source>
        <dbReference type="ARBA" id="ARBA00022777"/>
    </source>
</evidence>
<dbReference type="InterPro" id="IPR035965">
    <property type="entry name" value="PAS-like_dom_sf"/>
</dbReference>
<evidence type="ECO:0000259" key="9">
    <source>
        <dbReference type="PROSITE" id="PS50112"/>
    </source>
</evidence>
<evidence type="ECO:0000256" key="4">
    <source>
        <dbReference type="ARBA" id="ARBA00022679"/>
    </source>
</evidence>
<dbReference type="EC" id="2.7.13.3" evidence="2"/>
<dbReference type="InterPro" id="IPR000014">
    <property type="entry name" value="PAS"/>
</dbReference>
<dbReference type="PROSITE" id="PS50113">
    <property type="entry name" value="PAC"/>
    <property type="match status" value="2"/>
</dbReference>
<gene>
    <name evidence="11" type="ORF">ACFSYC_19265</name>
</gene>
<protein>
    <recommendedName>
        <fullName evidence="2">histidine kinase</fullName>
        <ecNumber evidence="2">2.7.13.3</ecNumber>
    </recommendedName>
</protein>
<feature type="domain" description="PAC" evidence="10">
    <location>
        <begin position="145"/>
        <end position="198"/>
    </location>
</feature>
<dbReference type="PROSITE" id="PS50112">
    <property type="entry name" value="PAS"/>
    <property type="match status" value="1"/>
</dbReference>
<name>A0ABW5XV88_9SPHI</name>
<dbReference type="Gene3D" id="2.10.70.100">
    <property type="match status" value="1"/>
</dbReference>
<dbReference type="SMART" id="SM00387">
    <property type="entry name" value="HATPase_c"/>
    <property type="match status" value="1"/>
</dbReference>
<dbReference type="InterPro" id="IPR001610">
    <property type="entry name" value="PAC"/>
</dbReference>
<dbReference type="PROSITE" id="PS50109">
    <property type="entry name" value="HIS_KIN"/>
    <property type="match status" value="1"/>
</dbReference>
<dbReference type="RefSeq" id="WP_377130492.1">
    <property type="nucleotide sequence ID" value="NZ_JBHUON010000038.1"/>
</dbReference>
<dbReference type="InterPro" id="IPR013655">
    <property type="entry name" value="PAS_fold_3"/>
</dbReference>
<dbReference type="Proteomes" id="UP001597601">
    <property type="component" value="Unassembled WGS sequence"/>
</dbReference>
<keyword evidence="7" id="KW-0472">Membrane</keyword>
<dbReference type="CDD" id="cd00082">
    <property type="entry name" value="HisKA"/>
    <property type="match status" value="1"/>
</dbReference>
<feature type="domain" description="PAC" evidence="10">
    <location>
        <begin position="268"/>
        <end position="320"/>
    </location>
</feature>
<feature type="domain" description="Histidine kinase" evidence="8">
    <location>
        <begin position="324"/>
        <end position="540"/>
    </location>
</feature>
<reference evidence="12" key="1">
    <citation type="journal article" date="2019" name="Int. J. Syst. Evol. Microbiol.">
        <title>The Global Catalogue of Microorganisms (GCM) 10K type strain sequencing project: providing services to taxonomists for standard genome sequencing and annotation.</title>
        <authorList>
            <consortium name="The Broad Institute Genomics Platform"/>
            <consortium name="The Broad Institute Genome Sequencing Center for Infectious Disease"/>
            <person name="Wu L."/>
            <person name="Ma J."/>
        </authorList>
    </citation>
    <scope>NUCLEOTIDE SEQUENCE [LARGE SCALE GENOMIC DNA]</scope>
    <source>
        <strain evidence="12">KCTC 52232</strain>
    </source>
</reference>
<dbReference type="Pfam" id="PF00989">
    <property type="entry name" value="PAS"/>
    <property type="match status" value="1"/>
</dbReference>
<sequence length="541" mass="61299">MFYHTGITHSFNDQRADIVVDGILQTFYFKFSYQPFKDQDGQITGVFCFANDVTELVLSRQRLAASEESARSAIAAARLGTFDKDLVTGEMFWDARCREMFDIAQEKQVSYEDDFLPGLHPADRERVNSHIVNFAFIKALSDGDYDVEYRAIGAGDKKTRWIRSRGKVFFNDDNHPIRFIGTVFEITDIKLADEKSALLSAIIQSSYDAIISINLHGMIESWNKAAERMFGFTSDEIVGQSILKIIPPEKVEEERQILYGLKNDERLEHFETKRLTKDGKLLDISITVSPIKNDADEIIGLSKIARDITDQKLAEMRKNDFITIASHELKTPLTTIKSYVQLLLAKARAADDAFRIDALSRVEKQANKMSVLIQNFLNNAKLLEGKFDLDVERFNMHELLLEVEHYAKILSPTHQIVLKDCDDVSVVADRDKIAQVMENLVSNAVKYSPVNTTIIIGCKKINGQAQISVTDTGIGIDKKDQGKLFDRFYRVENDKLKNVAGFGIGLYLVAEILRFHDSRILVESTANVGSKFYFNLPISMD</sequence>
<evidence type="ECO:0000256" key="1">
    <source>
        <dbReference type="ARBA" id="ARBA00000085"/>
    </source>
</evidence>
<dbReference type="PANTHER" id="PTHR45453">
    <property type="entry name" value="PHOSPHATE REGULON SENSOR PROTEIN PHOR"/>
    <property type="match status" value="1"/>
</dbReference>
<dbReference type="SMART" id="SM00388">
    <property type="entry name" value="HisKA"/>
    <property type="match status" value="1"/>
</dbReference>
<keyword evidence="4" id="KW-0808">Transferase</keyword>
<dbReference type="EMBL" id="JBHUON010000038">
    <property type="protein sequence ID" value="MFD2866845.1"/>
    <property type="molecule type" value="Genomic_DNA"/>
</dbReference>
<dbReference type="InterPro" id="IPR036890">
    <property type="entry name" value="HATPase_C_sf"/>
</dbReference>